<dbReference type="GO" id="GO:0000978">
    <property type="term" value="F:RNA polymerase II cis-regulatory region sequence-specific DNA binding"/>
    <property type="evidence" value="ECO:0007669"/>
    <property type="project" value="TreeGrafter"/>
</dbReference>
<evidence type="ECO:0000256" key="2">
    <source>
        <dbReference type="ARBA" id="ARBA00023125"/>
    </source>
</evidence>
<keyword evidence="2" id="KW-0238">DNA-binding</keyword>
<keyword evidence="9" id="KW-1185">Reference proteome</keyword>
<dbReference type="GO" id="GO:0042796">
    <property type="term" value="P:snRNA transcription by RNA polymerase III"/>
    <property type="evidence" value="ECO:0007669"/>
    <property type="project" value="TreeGrafter"/>
</dbReference>
<dbReference type="PANTHER" id="PTHR46621">
    <property type="entry name" value="SNRNA-ACTIVATING PROTEIN COMPLEX SUBUNIT 4"/>
    <property type="match status" value="1"/>
</dbReference>
<dbReference type="SUPFAM" id="SSF46689">
    <property type="entry name" value="Homeodomain-like"/>
    <property type="match status" value="2"/>
</dbReference>
<feature type="domain" description="HTH myb-type" evidence="7">
    <location>
        <begin position="225"/>
        <end position="263"/>
    </location>
</feature>
<dbReference type="PROSITE" id="PS50090">
    <property type="entry name" value="MYB_LIKE"/>
    <property type="match status" value="3"/>
</dbReference>
<dbReference type="InterPro" id="IPR051575">
    <property type="entry name" value="Myb-like_DNA-bd"/>
</dbReference>
<feature type="compositionally biased region" description="Basic and acidic residues" evidence="5">
    <location>
        <begin position="386"/>
        <end position="397"/>
    </location>
</feature>
<dbReference type="InterPro" id="IPR017930">
    <property type="entry name" value="Myb_dom"/>
</dbReference>
<dbReference type="InParanoid" id="A0A077ZQ88"/>
<dbReference type="Pfam" id="PF13921">
    <property type="entry name" value="Myb_DNA-bind_6"/>
    <property type="match status" value="1"/>
</dbReference>
<feature type="domain" description="Myb-like" evidence="6">
    <location>
        <begin position="268"/>
        <end position="321"/>
    </location>
</feature>
<dbReference type="Gene3D" id="1.10.10.60">
    <property type="entry name" value="Homeodomain-like"/>
    <property type="match status" value="3"/>
</dbReference>
<dbReference type="Proteomes" id="UP000039865">
    <property type="component" value="Unassembled WGS sequence"/>
</dbReference>
<feature type="domain" description="Myb-like" evidence="6">
    <location>
        <begin position="322"/>
        <end position="373"/>
    </location>
</feature>
<evidence type="ECO:0000259" key="6">
    <source>
        <dbReference type="PROSITE" id="PS50090"/>
    </source>
</evidence>
<protein>
    <submittedName>
        <fullName evidence="8">Myb domain protein 4r1</fullName>
    </submittedName>
</protein>
<evidence type="ECO:0000256" key="5">
    <source>
        <dbReference type="SAM" id="MobiDB-lite"/>
    </source>
</evidence>
<dbReference type="PANTHER" id="PTHR46621:SF1">
    <property type="entry name" value="SNRNA-ACTIVATING PROTEIN COMPLEX SUBUNIT 4"/>
    <property type="match status" value="1"/>
</dbReference>
<feature type="region of interest" description="Disordered" evidence="5">
    <location>
        <begin position="525"/>
        <end position="581"/>
    </location>
</feature>
<dbReference type="AlphaFoldDB" id="A0A077ZQ88"/>
<keyword evidence="4" id="KW-0539">Nucleus</keyword>
<proteinExistence type="predicted"/>
<dbReference type="InterPro" id="IPR001005">
    <property type="entry name" value="SANT/Myb"/>
</dbReference>
<dbReference type="GO" id="GO:0019185">
    <property type="term" value="C:snRNA-activating protein complex"/>
    <property type="evidence" value="ECO:0007669"/>
    <property type="project" value="TreeGrafter"/>
</dbReference>
<evidence type="ECO:0000259" key="7">
    <source>
        <dbReference type="PROSITE" id="PS51294"/>
    </source>
</evidence>
<sequence length="594" mass="70740">MLDKCIDITRYCDQKNERLVDQQPQKIEDFISIYENFDRPQKRSMNISVYNKQMRDLEDMVNNNQSRDENQTKTIYNSTYDSNSDEELEQSVQNSKKRKDPLYQTNRFKFSQDEDLVLKQTLLSKLGYNANKLKCFDEWKFYLDKYFQQRHRLEIVRRCMELIQEKEAENQKLLKLNKRLIPKTTTIIQNEFEEEKKLLQKDDNDSKEMSLSLRDQQKNLNEKVWLAEEDQVLLQAVYLHGQNKWSEIRYYLEGKTSLECRQRFVKINPNVIRTWWTFQEDVHLVVGVKFYGDKRWADLSEAVFKGKRNDLQCRERYVNILDPKIEAKQWTQDEDYRLMELIGIHGSSWASIAKEFGSIRTDSQLKCRWRHIVSMNKNEKKRGRRVKDQSKIDNQKANNNKDEIMIQQTPQCQVFKTFTIEDNQSINVSIPERNMEIYDLQKDNPQVQKSNQINATRKIIGNSVKNVKVVKNKNIKQGKVMDQVAYIEDQNNNNPEILLNTNTNKSSEQILEKLKASKLIKRTHNQSSQIVKDKKIDKKSKNISKKKSINLDNQEGQKSQKQKLKQCKQQNQKQKKAQEILYKDKEMETKLIKS</sequence>
<dbReference type="GO" id="GO:0042795">
    <property type="term" value="P:snRNA transcription by RNA polymerase II"/>
    <property type="evidence" value="ECO:0007669"/>
    <property type="project" value="TreeGrafter"/>
</dbReference>
<dbReference type="OrthoDB" id="2143914at2759"/>
<evidence type="ECO:0000313" key="8">
    <source>
        <dbReference type="EMBL" id="CDW71555.1"/>
    </source>
</evidence>
<keyword evidence="1" id="KW-0805">Transcription regulation</keyword>
<dbReference type="SMART" id="SM00717">
    <property type="entry name" value="SANT"/>
    <property type="match status" value="3"/>
</dbReference>
<evidence type="ECO:0000313" key="9">
    <source>
        <dbReference type="Proteomes" id="UP000039865"/>
    </source>
</evidence>
<reference evidence="8 9" key="1">
    <citation type="submission" date="2014-06" db="EMBL/GenBank/DDBJ databases">
        <authorList>
            <person name="Swart Estienne"/>
        </authorList>
    </citation>
    <scope>NUCLEOTIDE SEQUENCE [LARGE SCALE GENOMIC DNA]</scope>
    <source>
        <strain evidence="8 9">130c</strain>
    </source>
</reference>
<feature type="domain" description="HTH myb-type" evidence="7">
    <location>
        <begin position="330"/>
        <end position="377"/>
    </location>
</feature>
<dbReference type="Pfam" id="PF00249">
    <property type="entry name" value="Myb_DNA-binding"/>
    <property type="match status" value="1"/>
</dbReference>
<evidence type="ECO:0000256" key="3">
    <source>
        <dbReference type="ARBA" id="ARBA00023163"/>
    </source>
</evidence>
<evidence type="ECO:0000256" key="4">
    <source>
        <dbReference type="ARBA" id="ARBA00023242"/>
    </source>
</evidence>
<feature type="domain" description="Myb-like" evidence="6">
    <location>
        <begin position="217"/>
        <end position="264"/>
    </location>
</feature>
<name>A0A077ZQ88_STYLE</name>
<dbReference type="InterPro" id="IPR009057">
    <property type="entry name" value="Homeodomain-like_sf"/>
</dbReference>
<dbReference type="EMBL" id="CCKQ01000478">
    <property type="protein sequence ID" value="CDW71555.1"/>
    <property type="molecule type" value="Genomic_DNA"/>
</dbReference>
<feature type="compositionally biased region" description="Basic and acidic residues" evidence="5">
    <location>
        <begin position="531"/>
        <end position="540"/>
    </location>
</feature>
<feature type="domain" description="HTH myb-type" evidence="7">
    <location>
        <begin position="268"/>
        <end position="325"/>
    </location>
</feature>
<dbReference type="GO" id="GO:0001006">
    <property type="term" value="F:RNA polymerase III type 3 promoter sequence-specific DNA binding"/>
    <property type="evidence" value="ECO:0007669"/>
    <property type="project" value="TreeGrafter"/>
</dbReference>
<feature type="region of interest" description="Disordered" evidence="5">
    <location>
        <begin position="378"/>
        <end position="397"/>
    </location>
</feature>
<dbReference type="PROSITE" id="PS51294">
    <property type="entry name" value="HTH_MYB"/>
    <property type="match status" value="3"/>
</dbReference>
<feature type="region of interest" description="Disordered" evidence="5">
    <location>
        <begin position="77"/>
        <end position="99"/>
    </location>
</feature>
<feature type="compositionally biased region" description="Low complexity" evidence="5">
    <location>
        <begin position="550"/>
        <end position="559"/>
    </location>
</feature>
<gene>
    <name evidence="8" type="primary">Contig11833.g12650</name>
    <name evidence="8" type="ORF">STYLEM_501</name>
</gene>
<evidence type="ECO:0000256" key="1">
    <source>
        <dbReference type="ARBA" id="ARBA00023015"/>
    </source>
</evidence>
<accession>A0A077ZQ88</accession>
<organism evidence="8 9">
    <name type="scientific">Stylonychia lemnae</name>
    <name type="common">Ciliate</name>
    <dbReference type="NCBI Taxonomy" id="5949"/>
    <lineage>
        <taxon>Eukaryota</taxon>
        <taxon>Sar</taxon>
        <taxon>Alveolata</taxon>
        <taxon>Ciliophora</taxon>
        <taxon>Intramacronucleata</taxon>
        <taxon>Spirotrichea</taxon>
        <taxon>Stichotrichia</taxon>
        <taxon>Sporadotrichida</taxon>
        <taxon>Oxytrichidae</taxon>
        <taxon>Stylonychinae</taxon>
        <taxon>Stylonychia</taxon>
    </lineage>
</organism>
<dbReference type="CDD" id="cd00167">
    <property type="entry name" value="SANT"/>
    <property type="match status" value="3"/>
</dbReference>
<keyword evidence="3" id="KW-0804">Transcription</keyword>